<dbReference type="GO" id="GO:0016887">
    <property type="term" value="F:ATP hydrolysis activity"/>
    <property type="evidence" value="ECO:0007669"/>
    <property type="project" value="TreeGrafter"/>
</dbReference>
<dbReference type="Gene3D" id="1.10.8.470">
    <property type="match status" value="1"/>
</dbReference>
<dbReference type="KEGG" id="iag:Igag_1272"/>
<protein>
    <recommendedName>
        <fullName evidence="2">OBG-type G domain-containing protein</fullName>
    </recommendedName>
</protein>
<gene>
    <name evidence="3" type="ordered locus">Igag_1272</name>
</gene>
<dbReference type="PANTHER" id="PTHR23305">
    <property type="entry name" value="OBG GTPASE FAMILY"/>
    <property type="match status" value="1"/>
</dbReference>
<dbReference type="GO" id="GO:0005525">
    <property type="term" value="F:GTP binding"/>
    <property type="evidence" value="ECO:0007669"/>
    <property type="project" value="InterPro"/>
</dbReference>
<dbReference type="InterPro" id="IPR012676">
    <property type="entry name" value="TGS-like"/>
</dbReference>
<evidence type="ECO:0000313" key="4">
    <source>
        <dbReference type="Proteomes" id="UP000001304"/>
    </source>
</evidence>
<organism evidence="3 4">
    <name type="scientific">Ignisphaera aggregans (strain DSM 17230 / JCM 13409 / AQ1.S1)</name>
    <dbReference type="NCBI Taxonomy" id="583356"/>
    <lineage>
        <taxon>Archaea</taxon>
        <taxon>Thermoproteota</taxon>
        <taxon>Thermoprotei</taxon>
        <taxon>Desulfurococcales</taxon>
        <taxon>Desulfurococcaceae</taxon>
        <taxon>Ignisphaera</taxon>
    </lineage>
</organism>
<dbReference type="STRING" id="583356.Igag_1272"/>
<dbReference type="Gene3D" id="3.10.20.30">
    <property type="match status" value="1"/>
</dbReference>
<evidence type="ECO:0000256" key="1">
    <source>
        <dbReference type="ARBA" id="ARBA00022741"/>
    </source>
</evidence>
<reference evidence="3 4" key="1">
    <citation type="journal article" date="2010" name="Stand. Genomic Sci.">
        <title>Complete genome sequence of Ignisphaera aggregans type strain (AQ1.S1).</title>
        <authorList>
            <person name="Goker M."/>
            <person name="Held B."/>
            <person name="Lapidus A."/>
            <person name="Nolan M."/>
            <person name="Spring S."/>
            <person name="Yasawong M."/>
            <person name="Lucas S."/>
            <person name="Glavina Del Rio T."/>
            <person name="Tice H."/>
            <person name="Cheng J.F."/>
            <person name="Goodwin L."/>
            <person name="Tapia R."/>
            <person name="Pitluck S."/>
            <person name="Liolios K."/>
            <person name="Ivanova N."/>
            <person name="Mavromatis K."/>
            <person name="Mikhailova N."/>
            <person name="Pati A."/>
            <person name="Chen A."/>
            <person name="Palaniappan K."/>
            <person name="Brambilla E."/>
            <person name="Land M."/>
            <person name="Hauser L."/>
            <person name="Chang Y.J."/>
            <person name="Jeffries C.D."/>
            <person name="Brettin T."/>
            <person name="Detter J.C."/>
            <person name="Han C."/>
            <person name="Rohde M."/>
            <person name="Sikorski J."/>
            <person name="Woyke T."/>
            <person name="Bristow J."/>
            <person name="Eisen J.A."/>
            <person name="Markowitz V."/>
            <person name="Hugenholtz P."/>
            <person name="Kyrpides N.C."/>
            <person name="Klenk H.P."/>
        </authorList>
    </citation>
    <scope>NUCLEOTIDE SEQUENCE [LARGE SCALE GENOMIC DNA]</scope>
    <source>
        <strain evidence="4">DSM 17230 / JCM 13409 / AQ1.S1</strain>
    </source>
</reference>
<dbReference type="InterPro" id="IPR006073">
    <property type="entry name" value="GTP-bd"/>
</dbReference>
<dbReference type="PANTHER" id="PTHR23305:SF1">
    <property type="entry name" value="OBG-TYPE G DOMAIN-CONTAINING PROTEIN"/>
    <property type="match status" value="1"/>
</dbReference>
<dbReference type="InterPro" id="IPR013646">
    <property type="entry name" value="YGR210-like_G4"/>
</dbReference>
<dbReference type="Proteomes" id="UP000001304">
    <property type="component" value="Chromosome"/>
</dbReference>
<dbReference type="CDD" id="cd01669">
    <property type="entry name" value="TGS_MJ1332_like"/>
    <property type="match status" value="1"/>
</dbReference>
<evidence type="ECO:0000313" key="3">
    <source>
        <dbReference type="EMBL" id="ADM28077.1"/>
    </source>
</evidence>
<proteinExistence type="predicted"/>
<dbReference type="NCBIfam" id="NF007171">
    <property type="entry name" value="PRK09602.1"/>
    <property type="match status" value="1"/>
</dbReference>
<dbReference type="CDD" id="cd01899">
    <property type="entry name" value="Ygr210"/>
    <property type="match status" value="1"/>
</dbReference>
<dbReference type="GO" id="GO:0005737">
    <property type="term" value="C:cytoplasm"/>
    <property type="evidence" value="ECO:0007669"/>
    <property type="project" value="TreeGrafter"/>
</dbReference>
<dbReference type="SUPFAM" id="SSF81271">
    <property type="entry name" value="TGS-like"/>
    <property type="match status" value="1"/>
</dbReference>
<feature type="domain" description="OBG-type G" evidence="2">
    <location>
        <begin position="7"/>
        <end position="279"/>
    </location>
</feature>
<dbReference type="PROSITE" id="PS51710">
    <property type="entry name" value="G_OBG"/>
    <property type="match status" value="1"/>
</dbReference>
<accession>E0SPM1</accession>
<evidence type="ECO:0000259" key="2">
    <source>
        <dbReference type="PROSITE" id="PS51710"/>
    </source>
</evidence>
<dbReference type="HOGENOM" id="CLU_037276_1_0_2"/>
<dbReference type="InterPro" id="IPR031167">
    <property type="entry name" value="G_OBG"/>
</dbReference>
<dbReference type="InterPro" id="IPR027417">
    <property type="entry name" value="P-loop_NTPase"/>
</dbReference>
<name>E0SPM1_IGNAA</name>
<dbReference type="AlphaFoldDB" id="E0SPM1"/>
<dbReference type="BioCyc" id="IAGG583356:GHAH-1253-MONOMER"/>
<dbReference type="InterPro" id="IPR012675">
    <property type="entry name" value="Beta-grasp_dom_sf"/>
</dbReference>
<dbReference type="InterPro" id="IPR004095">
    <property type="entry name" value="TGS"/>
</dbReference>
<dbReference type="Pfam" id="PF02824">
    <property type="entry name" value="TGS"/>
    <property type="match status" value="1"/>
</dbReference>
<sequence length="407" mass="45600">MIAPPKITIGLLGKTNVGKSTFFSAATMIPVKIENRPFVTLEPHVGISYVRKRCIHPDLGLPKCTPVNSLCIRNERFIPVTLVDLPGLVKDAHKGRGLGNKFLDAIRQADALIHVVDASGSTDEDGRTVKPGFRNPLEDIITIEHEYEEWMYTIISRDWQRFARALDTMNPSEVVEALAQRLSGLSIRREHVAKALAISKLENTKPSSWREEELRLFIHSLRVIAKPIIIAANKIDIPEARDILKELYRELSDRIIVPVTSLGELLLRRLVEKGAIEYLPGDNTFIIKDSSKLTQQELKALSIIEEIFKIYGGTGVQKAINETVFTGLNMIAVYPVEDPNTYTDKKGNILPDVYLVPQGTKAIDLAYMVHTDLGKAFLYAINVRTKQRLGKEYILKDNDVIKIVAAT</sequence>
<dbReference type="Pfam" id="PF08438">
    <property type="entry name" value="YGR210-like_G4"/>
    <property type="match status" value="1"/>
</dbReference>
<dbReference type="Gene3D" id="3.40.50.300">
    <property type="entry name" value="P-loop containing nucleotide triphosphate hydrolases"/>
    <property type="match status" value="1"/>
</dbReference>
<keyword evidence="4" id="KW-1185">Reference proteome</keyword>
<dbReference type="EMBL" id="CP002098">
    <property type="protein sequence ID" value="ADM28077.1"/>
    <property type="molecule type" value="Genomic_DNA"/>
</dbReference>
<dbReference type="Pfam" id="PF01926">
    <property type="entry name" value="MMR_HSR1"/>
    <property type="match status" value="1"/>
</dbReference>
<keyword evidence="1" id="KW-0547">Nucleotide-binding</keyword>
<dbReference type="PRINTS" id="PR00326">
    <property type="entry name" value="GTP1OBG"/>
</dbReference>
<dbReference type="SUPFAM" id="SSF52540">
    <property type="entry name" value="P-loop containing nucleoside triphosphate hydrolases"/>
    <property type="match status" value="1"/>
</dbReference>